<feature type="domain" description="Outer membrane protein beta-barrel" evidence="2">
    <location>
        <begin position="21"/>
        <end position="221"/>
    </location>
</feature>
<dbReference type="Proteomes" id="UP001597544">
    <property type="component" value="Unassembled WGS sequence"/>
</dbReference>
<organism evidence="3 4">
    <name type="scientific">Pontibacter locisalis</name>
    <dbReference type="NCBI Taxonomy" id="1719035"/>
    <lineage>
        <taxon>Bacteria</taxon>
        <taxon>Pseudomonadati</taxon>
        <taxon>Bacteroidota</taxon>
        <taxon>Cytophagia</taxon>
        <taxon>Cytophagales</taxon>
        <taxon>Hymenobacteraceae</taxon>
        <taxon>Pontibacter</taxon>
    </lineage>
</organism>
<keyword evidence="1" id="KW-0732">Signal</keyword>
<keyword evidence="4" id="KW-1185">Reference proteome</keyword>
<evidence type="ECO:0000313" key="3">
    <source>
        <dbReference type="EMBL" id="MFD2513144.1"/>
    </source>
</evidence>
<name>A0ABW5IIT2_9BACT</name>
<evidence type="ECO:0000313" key="4">
    <source>
        <dbReference type="Proteomes" id="UP001597544"/>
    </source>
</evidence>
<dbReference type="Pfam" id="PF13568">
    <property type="entry name" value="OMP_b-brl_2"/>
    <property type="match status" value="1"/>
</dbReference>
<proteinExistence type="predicted"/>
<evidence type="ECO:0000259" key="2">
    <source>
        <dbReference type="Pfam" id="PF13568"/>
    </source>
</evidence>
<accession>A0ABW5IIT2</accession>
<dbReference type="RefSeq" id="WP_377503599.1">
    <property type="nucleotide sequence ID" value="NZ_JBHULU010000004.1"/>
</dbReference>
<sequence length="258" mass="28612">MAKRLLITAFTFFILVGSATAQKFQLSNFKVGLKGGITLSDFTKNVGFFDQNSPNYRNSPYAAYEEYFRIGALAGITLDYEFSKAFTVGTELLHNGRGGAYRVENSSVAIITNNGAEKAYNYYQYRINYLELPLLAQYNLSSKATSSIALIVYGGVAPGFPTTEKITYTNYERSGVIDAKQTSQSEDLYNVRGFNLSPTFGFKIRGNDADGPNRVYLDFRFARTVLPVFTIEADGNGNNFKTGMWTASFAVGARLNRN</sequence>
<reference evidence="4" key="1">
    <citation type="journal article" date="2019" name="Int. J. Syst. Evol. Microbiol.">
        <title>The Global Catalogue of Microorganisms (GCM) 10K type strain sequencing project: providing services to taxonomists for standard genome sequencing and annotation.</title>
        <authorList>
            <consortium name="The Broad Institute Genomics Platform"/>
            <consortium name="The Broad Institute Genome Sequencing Center for Infectious Disease"/>
            <person name="Wu L."/>
            <person name="Ma J."/>
        </authorList>
    </citation>
    <scope>NUCLEOTIDE SEQUENCE [LARGE SCALE GENOMIC DNA]</scope>
    <source>
        <strain evidence="4">KCTC 42498</strain>
    </source>
</reference>
<evidence type="ECO:0000256" key="1">
    <source>
        <dbReference type="SAM" id="SignalP"/>
    </source>
</evidence>
<feature type="signal peptide" evidence="1">
    <location>
        <begin position="1"/>
        <end position="21"/>
    </location>
</feature>
<gene>
    <name evidence="3" type="ORF">ACFSRY_04655</name>
</gene>
<comment type="caution">
    <text evidence="3">The sequence shown here is derived from an EMBL/GenBank/DDBJ whole genome shotgun (WGS) entry which is preliminary data.</text>
</comment>
<protein>
    <submittedName>
        <fullName evidence="3">Outer membrane beta-barrel protein</fullName>
    </submittedName>
</protein>
<dbReference type="EMBL" id="JBHULU010000004">
    <property type="protein sequence ID" value="MFD2513144.1"/>
    <property type="molecule type" value="Genomic_DNA"/>
</dbReference>
<feature type="chain" id="PRO_5047030730" evidence="1">
    <location>
        <begin position="22"/>
        <end position="258"/>
    </location>
</feature>
<dbReference type="InterPro" id="IPR025665">
    <property type="entry name" value="Beta-barrel_OMP_2"/>
</dbReference>